<dbReference type="GO" id="GO:0042734">
    <property type="term" value="C:presynaptic membrane"/>
    <property type="evidence" value="ECO:0007669"/>
    <property type="project" value="TreeGrafter"/>
</dbReference>
<evidence type="ECO:0000313" key="2">
    <source>
        <dbReference type="Proteomes" id="UP000278627"/>
    </source>
</evidence>
<evidence type="ECO:0000313" key="1">
    <source>
        <dbReference type="EMBL" id="VDN95850.1"/>
    </source>
</evidence>
<name>A0A3P7RPY1_BRUPA</name>
<organism evidence="1 2">
    <name type="scientific">Brugia pahangi</name>
    <name type="common">Filarial nematode worm</name>
    <dbReference type="NCBI Taxonomy" id="6280"/>
    <lineage>
        <taxon>Eukaryota</taxon>
        <taxon>Metazoa</taxon>
        <taxon>Ecdysozoa</taxon>
        <taxon>Nematoda</taxon>
        <taxon>Chromadorea</taxon>
        <taxon>Rhabditida</taxon>
        <taxon>Spirurina</taxon>
        <taxon>Spiruromorpha</taxon>
        <taxon>Filarioidea</taxon>
        <taxon>Onchocercidae</taxon>
        <taxon>Brugia</taxon>
    </lineage>
</organism>
<accession>A0A3P7RPY1</accession>
<dbReference type="GO" id="GO:0098831">
    <property type="term" value="C:presynaptic active zone cytoplasmic component"/>
    <property type="evidence" value="ECO:0007669"/>
    <property type="project" value="TreeGrafter"/>
</dbReference>
<proteinExistence type="predicted"/>
<dbReference type="Proteomes" id="UP000278627">
    <property type="component" value="Unassembled WGS sequence"/>
</dbReference>
<dbReference type="InterPro" id="IPR027080">
    <property type="entry name" value="Unc-13"/>
</dbReference>
<sequence>MKILSTVRFLDLPSQEQPVGEVSIQVDLFTHPGTGEQKVTVKNLPSQEQPVGEVSIQVDLFTHPGTGEQKVTVKSLFYH</sequence>
<dbReference type="PANTHER" id="PTHR10480">
    <property type="entry name" value="PROTEIN UNC-13 HOMOLOG"/>
    <property type="match status" value="1"/>
</dbReference>
<dbReference type="GO" id="GO:0043195">
    <property type="term" value="C:terminal bouton"/>
    <property type="evidence" value="ECO:0007669"/>
    <property type="project" value="TreeGrafter"/>
</dbReference>
<dbReference type="GO" id="GO:0005516">
    <property type="term" value="F:calmodulin binding"/>
    <property type="evidence" value="ECO:0007669"/>
    <property type="project" value="TreeGrafter"/>
</dbReference>
<dbReference type="GO" id="GO:0061789">
    <property type="term" value="P:dense core granule priming"/>
    <property type="evidence" value="ECO:0007669"/>
    <property type="project" value="TreeGrafter"/>
</dbReference>
<dbReference type="GO" id="GO:0017075">
    <property type="term" value="F:syntaxin-1 binding"/>
    <property type="evidence" value="ECO:0007669"/>
    <property type="project" value="TreeGrafter"/>
</dbReference>
<dbReference type="AlphaFoldDB" id="A0A3P7RPY1"/>
<dbReference type="GO" id="GO:0030672">
    <property type="term" value="C:synaptic vesicle membrane"/>
    <property type="evidence" value="ECO:0007669"/>
    <property type="project" value="TreeGrafter"/>
</dbReference>
<dbReference type="GO" id="GO:0035249">
    <property type="term" value="P:synaptic transmission, glutamatergic"/>
    <property type="evidence" value="ECO:0007669"/>
    <property type="project" value="TreeGrafter"/>
</dbReference>
<dbReference type="GO" id="GO:0016081">
    <property type="term" value="P:synaptic vesicle docking"/>
    <property type="evidence" value="ECO:0007669"/>
    <property type="project" value="TreeGrafter"/>
</dbReference>
<dbReference type="GO" id="GO:0031594">
    <property type="term" value="C:neuromuscular junction"/>
    <property type="evidence" value="ECO:0007669"/>
    <property type="project" value="TreeGrafter"/>
</dbReference>
<dbReference type="EMBL" id="UZAD01013967">
    <property type="protein sequence ID" value="VDN95850.1"/>
    <property type="molecule type" value="Genomic_DNA"/>
</dbReference>
<protein>
    <submittedName>
        <fullName evidence="1">Uncharacterized protein</fullName>
    </submittedName>
</protein>
<dbReference type="GO" id="GO:0019992">
    <property type="term" value="F:diacylglycerol binding"/>
    <property type="evidence" value="ECO:0007669"/>
    <property type="project" value="InterPro"/>
</dbReference>
<dbReference type="GO" id="GO:0016082">
    <property type="term" value="P:synaptic vesicle priming"/>
    <property type="evidence" value="ECO:0007669"/>
    <property type="project" value="TreeGrafter"/>
</dbReference>
<dbReference type="GO" id="GO:0099525">
    <property type="term" value="P:presynaptic dense core vesicle exocytosis"/>
    <property type="evidence" value="ECO:0007669"/>
    <property type="project" value="TreeGrafter"/>
</dbReference>
<reference evidence="1 2" key="1">
    <citation type="submission" date="2018-11" db="EMBL/GenBank/DDBJ databases">
        <authorList>
            <consortium name="Pathogen Informatics"/>
        </authorList>
    </citation>
    <scope>NUCLEOTIDE SEQUENCE [LARGE SCALE GENOMIC DNA]</scope>
</reference>
<keyword evidence="2" id="KW-1185">Reference proteome</keyword>
<gene>
    <name evidence="1" type="ORF">BPAG_LOCUS14665</name>
</gene>
<dbReference type="PANTHER" id="PTHR10480:SF12">
    <property type="entry name" value="UNC-13, ISOFORM E"/>
    <property type="match status" value="1"/>
</dbReference>